<reference evidence="1" key="1">
    <citation type="submission" date="2021-06" db="EMBL/GenBank/DDBJ databases">
        <authorList>
            <person name="Kallberg Y."/>
            <person name="Tangrot J."/>
            <person name="Rosling A."/>
        </authorList>
    </citation>
    <scope>NUCLEOTIDE SEQUENCE</scope>
    <source>
        <strain evidence="1">MA461A</strain>
    </source>
</reference>
<feature type="non-terminal residue" evidence="1">
    <location>
        <position position="72"/>
    </location>
</feature>
<sequence>DNETELLVAADPEQVEVKRIDEIDDVDIEEINEASLINATNTEVSVLSPLPSSVQKRRTAAIRSHRCNSNKQ</sequence>
<gene>
    <name evidence="1" type="ORF">RPERSI_LOCUS15621</name>
</gene>
<evidence type="ECO:0000313" key="1">
    <source>
        <dbReference type="EMBL" id="CAG8764445.1"/>
    </source>
</evidence>
<dbReference type="Proteomes" id="UP000789920">
    <property type="component" value="Unassembled WGS sequence"/>
</dbReference>
<dbReference type="EMBL" id="CAJVQC010037691">
    <property type="protein sequence ID" value="CAG8764445.1"/>
    <property type="molecule type" value="Genomic_DNA"/>
</dbReference>
<accession>A0ACA9QT47</accession>
<organism evidence="1 2">
    <name type="scientific">Racocetra persica</name>
    <dbReference type="NCBI Taxonomy" id="160502"/>
    <lineage>
        <taxon>Eukaryota</taxon>
        <taxon>Fungi</taxon>
        <taxon>Fungi incertae sedis</taxon>
        <taxon>Mucoromycota</taxon>
        <taxon>Glomeromycotina</taxon>
        <taxon>Glomeromycetes</taxon>
        <taxon>Diversisporales</taxon>
        <taxon>Gigasporaceae</taxon>
        <taxon>Racocetra</taxon>
    </lineage>
</organism>
<feature type="non-terminal residue" evidence="1">
    <location>
        <position position="1"/>
    </location>
</feature>
<protein>
    <submittedName>
        <fullName evidence="1">17225_t:CDS:1</fullName>
    </submittedName>
</protein>
<proteinExistence type="predicted"/>
<evidence type="ECO:0000313" key="2">
    <source>
        <dbReference type="Proteomes" id="UP000789920"/>
    </source>
</evidence>
<comment type="caution">
    <text evidence="1">The sequence shown here is derived from an EMBL/GenBank/DDBJ whole genome shotgun (WGS) entry which is preliminary data.</text>
</comment>
<keyword evidence="2" id="KW-1185">Reference proteome</keyword>
<name>A0ACA9QT47_9GLOM</name>